<sequence>MGKYNFTTDRIYNCNETGVTTVWDPPRVFVKKGLKQVGQATSGESGELVTVLNFVNASGSVRFKQFMLTGAPLGSLGLAYRSG</sequence>
<accession>A0A8K0CJS0</accession>
<reference evidence="1" key="1">
    <citation type="submission" date="2019-08" db="EMBL/GenBank/DDBJ databases">
        <title>The genome of the North American firefly Photinus pyralis.</title>
        <authorList>
            <consortium name="Photinus pyralis genome working group"/>
            <person name="Fallon T.R."/>
            <person name="Sander Lower S.E."/>
            <person name="Weng J.-K."/>
        </authorList>
    </citation>
    <scope>NUCLEOTIDE SEQUENCE</scope>
    <source>
        <strain evidence="1">TRF0915ILg1</strain>
        <tissue evidence="1">Whole body</tissue>
    </source>
</reference>
<dbReference type="OrthoDB" id="7489787at2759"/>
<evidence type="ECO:0000313" key="1">
    <source>
        <dbReference type="EMBL" id="KAF2886376.1"/>
    </source>
</evidence>
<dbReference type="AlphaFoldDB" id="A0A8K0CJS0"/>
<gene>
    <name evidence="1" type="ORF">ILUMI_19797</name>
</gene>
<dbReference type="Proteomes" id="UP000801492">
    <property type="component" value="Unassembled WGS sequence"/>
</dbReference>
<dbReference type="EMBL" id="VTPC01087894">
    <property type="protein sequence ID" value="KAF2886376.1"/>
    <property type="molecule type" value="Genomic_DNA"/>
</dbReference>
<name>A0A8K0CJS0_IGNLU</name>
<comment type="caution">
    <text evidence="1">The sequence shown here is derived from an EMBL/GenBank/DDBJ whole genome shotgun (WGS) entry which is preliminary data.</text>
</comment>
<keyword evidence="2" id="KW-1185">Reference proteome</keyword>
<organism evidence="1 2">
    <name type="scientific">Ignelater luminosus</name>
    <name type="common">Cucubano</name>
    <name type="synonym">Pyrophorus luminosus</name>
    <dbReference type="NCBI Taxonomy" id="2038154"/>
    <lineage>
        <taxon>Eukaryota</taxon>
        <taxon>Metazoa</taxon>
        <taxon>Ecdysozoa</taxon>
        <taxon>Arthropoda</taxon>
        <taxon>Hexapoda</taxon>
        <taxon>Insecta</taxon>
        <taxon>Pterygota</taxon>
        <taxon>Neoptera</taxon>
        <taxon>Endopterygota</taxon>
        <taxon>Coleoptera</taxon>
        <taxon>Polyphaga</taxon>
        <taxon>Elateriformia</taxon>
        <taxon>Elateroidea</taxon>
        <taxon>Elateridae</taxon>
        <taxon>Agrypninae</taxon>
        <taxon>Pyrophorini</taxon>
        <taxon>Ignelater</taxon>
    </lineage>
</organism>
<proteinExistence type="predicted"/>
<evidence type="ECO:0000313" key="2">
    <source>
        <dbReference type="Proteomes" id="UP000801492"/>
    </source>
</evidence>
<protein>
    <submittedName>
        <fullName evidence="1">Uncharacterized protein</fullName>
    </submittedName>
</protein>